<keyword evidence="5" id="KW-0807">Transducer</keyword>
<dbReference type="PANTHER" id="PTHR30290:SF9">
    <property type="entry name" value="OLIGOPEPTIDE-BINDING PROTEIN APPA"/>
    <property type="match status" value="1"/>
</dbReference>
<evidence type="ECO:0000256" key="4">
    <source>
        <dbReference type="ARBA" id="ARBA00022729"/>
    </source>
</evidence>
<dbReference type="Proteomes" id="UP001314796">
    <property type="component" value="Unassembled WGS sequence"/>
</dbReference>
<dbReference type="Pfam" id="PF00015">
    <property type="entry name" value="MCPsignal"/>
    <property type="match status" value="1"/>
</dbReference>
<dbReference type="Gene3D" id="1.10.287.950">
    <property type="entry name" value="Methyl-accepting chemotaxis protein"/>
    <property type="match status" value="1"/>
</dbReference>
<gene>
    <name evidence="7" type="ORF">JOC73_002325</name>
</gene>
<keyword evidence="8" id="KW-1185">Reference proteome</keyword>
<evidence type="ECO:0000256" key="3">
    <source>
        <dbReference type="ARBA" id="ARBA00022448"/>
    </source>
</evidence>
<organism evidence="7 8">
    <name type="scientific">Alkaliphilus hydrothermalis</name>
    <dbReference type="NCBI Taxonomy" id="1482730"/>
    <lineage>
        <taxon>Bacteria</taxon>
        <taxon>Bacillati</taxon>
        <taxon>Bacillota</taxon>
        <taxon>Clostridia</taxon>
        <taxon>Peptostreptococcales</taxon>
        <taxon>Natronincolaceae</taxon>
        <taxon>Alkaliphilus</taxon>
    </lineage>
</organism>
<dbReference type="InterPro" id="IPR039424">
    <property type="entry name" value="SBP_5"/>
</dbReference>
<dbReference type="PROSITE" id="PS50111">
    <property type="entry name" value="CHEMOTAXIS_TRANSDUC_2"/>
    <property type="match status" value="1"/>
</dbReference>
<evidence type="ECO:0000256" key="1">
    <source>
        <dbReference type="ARBA" id="ARBA00004193"/>
    </source>
</evidence>
<protein>
    <submittedName>
        <fullName evidence="7">ABC-type transport system substrate-binding protein</fullName>
    </submittedName>
</protein>
<evidence type="ECO:0000256" key="2">
    <source>
        <dbReference type="ARBA" id="ARBA00005695"/>
    </source>
</evidence>
<keyword evidence="4" id="KW-0732">Signal</keyword>
<dbReference type="PANTHER" id="PTHR30290">
    <property type="entry name" value="PERIPLASMIC BINDING COMPONENT OF ABC TRANSPORTER"/>
    <property type="match status" value="1"/>
</dbReference>
<dbReference type="Gene3D" id="3.40.190.10">
    <property type="entry name" value="Periplasmic binding protein-like II"/>
    <property type="match status" value="1"/>
</dbReference>
<dbReference type="SUPFAM" id="SSF53850">
    <property type="entry name" value="Periplasmic binding protein-like II"/>
    <property type="match status" value="1"/>
</dbReference>
<dbReference type="SUPFAM" id="SSF58104">
    <property type="entry name" value="Methyl-accepting chemotaxis protein (MCP) signaling domain"/>
    <property type="match status" value="1"/>
</dbReference>
<dbReference type="InterPro" id="IPR004090">
    <property type="entry name" value="Chemotax_Me-accpt_rcpt"/>
</dbReference>
<name>A0ABS2NS34_9FIRM</name>
<dbReference type="Gene3D" id="3.10.105.10">
    <property type="entry name" value="Dipeptide-binding Protein, Domain 3"/>
    <property type="match status" value="1"/>
</dbReference>
<dbReference type="InterPro" id="IPR004089">
    <property type="entry name" value="MCPsignal_dom"/>
</dbReference>
<dbReference type="InterPro" id="IPR000914">
    <property type="entry name" value="SBP_5_dom"/>
</dbReference>
<dbReference type="EMBL" id="JAFBEE010000017">
    <property type="protein sequence ID" value="MBM7615751.1"/>
    <property type="molecule type" value="Genomic_DNA"/>
</dbReference>
<comment type="similarity">
    <text evidence="2">Belongs to the bacterial solute-binding protein 5 family.</text>
</comment>
<comment type="subcellular location">
    <subcellularLocation>
        <location evidence="1">Cell membrane</location>
        <topology evidence="1">Lipid-anchor</topology>
    </subcellularLocation>
</comment>
<reference evidence="7 8" key="1">
    <citation type="submission" date="2021-01" db="EMBL/GenBank/DDBJ databases">
        <title>Genomic Encyclopedia of Type Strains, Phase IV (KMG-IV): sequencing the most valuable type-strain genomes for metagenomic binning, comparative biology and taxonomic classification.</title>
        <authorList>
            <person name="Goeker M."/>
        </authorList>
    </citation>
    <scope>NUCLEOTIDE SEQUENCE [LARGE SCALE GENOMIC DNA]</scope>
    <source>
        <strain evidence="7 8">DSM 25890</strain>
    </source>
</reference>
<sequence>MFSFLKKDRSNTSFNGNKADNSLALQSNDRKLHILKHNQNINVKKLSNRIEEAGFATDNLVEVINHISNNVEVQINAVEMLTSVMESYSAISEEVFASTETSTNIAEGTMAVAKEGSAAVNNSIEAMREIEQSVGYIRKVVETLASKANDIDQMLKIIKDISAQTNLLALNAAIESARAGEAGRGFAVVSEEIRKLAQKSDESAREISTTINDIKESVIATTKTIDFSSNKVKHGVDIANETITVFNKIIDSVQNTSEVTMEISTAIQSQTENLEDVVGQVDNINRASLETMSLVEKALMNTQYTKSSINKMTETATFLKKFTSSIDDSTTIQKEDTYKITTISQELDQLNPVMAFDQGSANIFKSVYIGLLVSDPQGNILPGIAKSWYLDQDNRTWIFNLRRGVKFHNGKTVTIKDVISSLERVLSPKTNSPNAWFLHPIDGAEEYHQGKINHLRGIKKVNDYTLAITLSSPYSGFVLNLAQSCCGILDPEDYNKGIYTGCGPYKLKINKEEKKYSLLAFQHYFGGQPYVDEIHMRYDLTKEDDHLDEFISGNLDILTFKNGANFDKLKDSNYKNKLKIEDAMTTSFFGFNFDRDSIFAQSKELRQAINYAINKKRIISEALNGLATEAKGVFPPAIVDNKDLAGFDNNLQRAKTLIQGSGFKGQTLKILVRETEKNLQKKSVTDYIIEDLEKVGIKCEKIYVEGKEYMKPHSIAKADLYTMGWVADTGDADNYLSPLFMPDNYTNFGRYDNPQVVNLMKEAKGIIDPTKRLNMYKQIQRVIVDDCPWVFLYHPQNSFVHSHRVDNVQLDPSGRLQFEDMIPMETA</sequence>
<evidence type="ECO:0000259" key="6">
    <source>
        <dbReference type="PROSITE" id="PS50111"/>
    </source>
</evidence>
<dbReference type="PRINTS" id="PR00260">
    <property type="entry name" value="CHEMTRNSDUCR"/>
</dbReference>
<evidence type="ECO:0000256" key="5">
    <source>
        <dbReference type="PROSITE-ProRule" id="PRU00284"/>
    </source>
</evidence>
<dbReference type="CDD" id="cd11386">
    <property type="entry name" value="MCP_signal"/>
    <property type="match status" value="1"/>
</dbReference>
<dbReference type="RefSeq" id="WP_204403311.1">
    <property type="nucleotide sequence ID" value="NZ_JAFBEE010000017.1"/>
</dbReference>
<dbReference type="CDD" id="cd00995">
    <property type="entry name" value="PBP2_NikA_DppA_OppA_like"/>
    <property type="match status" value="1"/>
</dbReference>
<comment type="caution">
    <text evidence="7">The sequence shown here is derived from an EMBL/GenBank/DDBJ whole genome shotgun (WGS) entry which is preliminary data.</text>
</comment>
<dbReference type="PROSITE" id="PS01040">
    <property type="entry name" value="SBP_BACTERIAL_5"/>
    <property type="match status" value="1"/>
</dbReference>
<dbReference type="SMART" id="SM00283">
    <property type="entry name" value="MA"/>
    <property type="match status" value="1"/>
</dbReference>
<dbReference type="Gene3D" id="3.90.76.10">
    <property type="entry name" value="Dipeptide-binding Protein, Domain 1"/>
    <property type="match status" value="1"/>
</dbReference>
<evidence type="ECO:0000313" key="7">
    <source>
        <dbReference type="EMBL" id="MBM7615751.1"/>
    </source>
</evidence>
<accession>A0ABS2NS34</accession>
<keyword evidence="3" id="KW-0813">Transport</keyword>
<feature type="domain" description="Methyl-accepting transducer" evidence="6">
    <location>
        <begin position="49"/>
        <end position="285"/>
    </location>
</feature>
<dbReference type="InterPro" id="IPR023765">
    <property type="entry name" value="SBP_5_CS"/>
</dbReference>
<dbReference type="Pfam" id="PF00496">
    <property type="entry name" value="SBP_bac_5"/>
    <property type="match status" value="1"/>
</dbReference>
<evidence type="ECO:0000313" key="8">
    <source>
        <dbReference type="Proteomes" id="UP001314796"/>
    </source>
</evidence>
<proteinExistence type="inferred from homology"/>